<dbReference type="InterPro" id="IPR011006">
    <property type="entry name" value="CheY-like_superfamily"/>
</dbReference>
<reference evidence="23" key="1">
    <citation type="submission" date="2024-01" db="EMBL/GenBank/DDBJ databases">
        <title>Bank of Algae and Cyanobacteria of the Azores (BACA) strain genomes.</title>
        <authorList>
            <person name="Luz R."/>
            <person name="Cordeiro R."/>
            <person name="Fonseca A."/>
            <person name="Goncalves V."/>
        </authorList>
    </citation>
    <scope>NUCLEOTIDE SEQUENCE</scope>
    <source>
        <strain evidence="23">BACA0141</strain>
    </source>
</reference>
<dbReference type="InterPro" id="IPR035965">
    <property type="entry name" value="PAS-like_dom_sf"/>
</dbReference>
<feature type="domain" description="Phytochrome chromophore attachment site" evidence="18">
    <location>
        <begin position="544"/>
        <end position="680"/>
    </location>
</feature>
<dbReference type="EMBL" id="JAZBJZ010000043">
    <property type="protein sequence ID" value="MEE3717483.1"/>
    <property type="molecule type" value="Genomic_DNA"/>
</dbReference>
<feature type="modified residue" description="4-aspartylphosphate" evidence="15">
    <location>
        <position position="1026"/>
    </location>
</feature>
<keyword evidence="8" id="KW-0547">Nucleotide-binding</keyword>
<gene>
    <name evidence="23" type="ORF">V2H45_12035</name>
</gene>
<evidence type="ECO:0000256" key="7">
    <source>
        <dbReference type="ARBA" id="ARBA00022692"/>
    </source>
</evidence>
<dbReference type="InterPro" id="IPR036890">
    <property type="entry name" value="HATPase_C_sf"/>
</dbReference>
<feature type="modified residue" description="4-aspartylphosphate" evidence="15">
    <location>
        <position position="1169"/>
    </location>
</feature>
<dbReference type="PROSITE" id="PS50046">
    <property type="entry name" value="PHYTOCHROME_2"/>
    <property type="match status" value="1"/>
</dbReference>
<dbReference type="SUPFAM" id="SSF47384">
    <property type="entry name" value="Homodimeric domain of signal transducing histidine kinase"/>
    <property type="match status" value="1"/>
</dbReference>
<dbReference type="FunFam" id="3.30.565.10:FF:000010">
    <property type="entry name" value="Sensor histidine kinase RcsC"/>
    <property type="match status" value="1"/>
</dbReference>
<evidence type="ECO:0000256" key="14">
    <source>
        <dbReference type="ARBA" id="ARBA00074306"/>
    </source>
</evidence>
<evidence type="ECO:0000259" key="19">
    <source>
        <dbReference type="PROSITE" id="PS50109"/>
    </source>
</evidence>
<dbReference type="SMART" id="SM00065">
    <property type="entry name" value="GAF"/>
    <property type="match status" value="2"/>
</dbReference>
<evidence type="ECO:0000256" key="5">
    <source>
        <dbReference type="ARBA" id="ARBA00022553"/>
    </source>
</evidence>
<evidence type="ECO:0000256" key="17">
    <source>
        <dbReference type="SAM" id="Phobius"/>
    </source>
</evidence>
<dbReference type="PANTHER" id="PTHR45339:SF1">
    <property type="entry name" value="HYBRID SIGNAL TRANSDUCTION HISTIDINE KINASE J"/>
    <property type="match status" value="1"/>
</dbReference>
<evidence type="ECO:0000313" key="24">
    <source>
        <dbReference type="Proteomes" id="UP001333818"/>
    </source>
</evidence>
<evidence type="ECO:0000256" key="2">
    <source>
        <dbReference type="ARBA" id="ARBA00004370"/>
    </source>
</evidence>
<dbReference type="Gene3D" id="3.40.50.2300">
    <property type="match status" value="2"/>
</dbReference>
<dbReference type="InterPro" id="IPR003018">
    <property type="entry name" value="GAF"/>
</dbReference>
<comment type="catalytic activity">
    <reaction evidence="1">
        <text>ATP + protein L-histidine = ADP + protein N-phospho-L-histidine.</text>
        <dbReference type="EC" id="2.7.13.3"/>
    </reaction>
</comment>
<dbReference type="SUPFAM" id="SSF52172">
    <property type="entry name" value="CheY-like"/>
    <property type="match status" value="2"/>
</dbReference>
<dbReference type="NCBIfam" id="TIGR00229">
    <property type="entry name" value="sensory_box"/>
    <property type="match status" value="1"/>
</dbReference>
<dbReference type="InterPro" id="IPR001789">
    <property type="entry name" value="Sig_transdc_resp-reg_receiver"/>
</dbReference>
<dbReference type="AlphaFoldDB" id="A0AAW9PYM5"/>
<dbReference type="Pfam" id="PF08448">
    <property type="entry name" value="PAS_4"/>
    <property type="match status" value="1"/>
</dbReference>
<keyword evidence="6" id="KW-0808">Transferase</keyword>
<accession>A0AAW9PYM5</accession>
<evidence type="ECO:0000256" key="11">
    <source>
        <dbReference type="ARBA" id="ARBA00022989"/>
    </source>
</evidence>
<evidence type="ECO:0000256" key="8">
    <source>
        <dbReference type="ARBA" id="ARBA00022741"/>
    </source>
</evidence>
<dbReference type="SMART" id="SM00388">
    <property type="entry name" value="HisKA"/>
    <property type="match status" value="1"/>
</dbReference>
<dbReference type="CDD" id="cd00130">
    <property type="entry name" value="PAS"/>
    <property type="match status" value="1"/>
</dbReference>
<evidence type="ECO:0000256" key="3">
    <source>
        <dbReference type="ARBA" id="ARBA00006402"/>
    </source>
</evidence>
<feature type="coiled-coil region" evidence="16">
    <location>
        <begin position="691"/>
        <end position="728"/>
    </location>
</feature>
<comment type="subcellular location">
    <subcellularLocation>
        <location evidence="2">Membrane</location>
    </subcellularLocation>
</comment>
<keyword evidence="24" id="KW-1185">Reference proteome</keyword>
<feature type="domain" description="Histidine kinase" evidence="19">
    <location>
        <begin position="728"/>
        <end position="949"/>
    </location>
</feature>
<dbReference type="InterPro" id="IPR003661">
    <property type="entry name" value="HisK_dim/P_dom"/>
</dbReference>
<keyword evidence="11 17" id="KW-1133">Transmembrane helix</keyword>
<dbReference type="SUPFAM" id="SSF55874">
    <property type="entry name" value="ATPase domain of HSP90 chaperone/DNA topoisomerase II/histidine kinase"/>
    <property type="match status" value="1"/>
</dbReference>
<feature type="domain" description="PAC" evidence="22">
    <location>
        <begin position="472"/>
        <end position="524"/>
    </location>
</feature>
<dbReference type="Gene3D" id="3.30.450.40">
    <property type="match status" value="2"/>
</dbReference>
<dbReference type="InterPro" id="IPR016132">
    <property type="entry name" value="Phyto_chromo_attachment"/>
</dbReference>
<evidence type="ECO:0000259" key="18">
    <source>
        <dbReference type="PROSITE" id="PS50046"/>
    </source>
</evidence>
<organism evidence="23 24">
    <name type="scientific">Tumidithrix elongata BACA0141</name>
    <dbReference type="NCBI Taxonomy" id="2716417"/>
    <lineage>
        <taxon>Bacteria</taxon>
        <taxon>Bacillati</taxon>
        <taxon>Cyanobacteriota</taxon>
        <taxon>Cyanophyceae</taxon>
        <taxon>Pseudanabaenales</taxon>
        <taxon>Pseudanabaenaceae</taxon>
        <taxon>Tumidithrix</taxon>
        <taxon>Tumidithrix elongata</taxon>
    </lineage>
</organism>
<evidence type="ECO:0000256" key="15">
    <source>
        <dbReference type="PROSITE-ProRule" id="PRU00169"/>
    </source>
</evidence>
<dbReference type="Pfam" id="PF01590">
    <property type="entry name" value="GAF"/>
    <property type="match status" value="2"/>
</dbReference>
<evidence type="ECO:0000256" key="9">
    <source>
        <dbReference type="ARBA" id="ARBA00022777"/>
    </source>
</evidence>
<feature type="domain" description="Response regulatory" evidence="20">
    <location>
        <begin position="972"/>
        <end position="1093"/>
    </location>
</feature>
<feature type="transmembrane region" description="Helical" evidence="17">
    <location>
        <begin position="183"/>
        <end position="206"/>
    </location>
</feature>
<feature type="domain" description="PAS" evidence="21">
    <location>
        <begin position="398"/>
        <end position="469"/>
    </location>
</feature>
<dbReference type="GO" id="GO:0000155">
    <property type="term" value="F:phosphorelay sensor kinase activity"/>
    <property type="evidence" value="ECO:0007669"/>
    <property type="project" value="InterPro"/>
</dbReference>
<dbReference type="Gene3D" id="3.30.565.10">
    <property type="entry name" value="Histidine kinase-like ATPase, C-terminal domain"/>
    <property type="match status" value="1"/>
</dbReference>
<dbReference type="FunFam" id="1.10.287.130:FF:000004">
    <property type="entry name" value="Ethylene receptor 1"/>
    <property type="match status" value="1"/>
</dbReference>
<dbReference type="CDD" id="cd00082">
    <property type="entry name" value="HisKA"/>
    <property type="match status" value="1"/>
</dbReference>
<sequence>MIPAQEPANEILRLEALQQCRILDTPPEQAFDDITSLAAHLCQTPIALISLLDANRQWFKSRVGLDVTETPKCLGFCAHAILQQDVMIVPNALLDKRFADNPLVTGSPYIRFYAGAPLITSEGYALGSLCVIDRVPRQLSSDQIAALKMLARQVVHLLELRHNLADLDRVVLQRQAPSKKSWFLSKVGIGMAIAASIFMGMGFISYQSLTNLVKTSEVFLEKRQNSGRFDRISDRLHELDVQQYRYFLSGQEKDLENYYLRVDEIRHNIQDLQKLPISERQQEVLSQLSQIVEKQAIEIQSLISLVQNRQLETARQRFLTFRNSALLNEVRQNLDQLANEESIVIDNWSKEIELASVRSSEKFFSGALINLVIFGIIFYITYQEISKRRKLEDSLEQERDFIMTILDTTDALVVVLNPKGRIVRFNRKCEQISGFTFEEVRDKYFWSIFLIPEETKAVKEVFADLVKNELPSTSENYWLNREGERRLIAWSNTQLRNRESVVEYVIVTGIDITERKQAEENVRQQNWRSLLLSTITLRIRQSLNISEILNTTVTEVRQFFKTDRALIFQFDHNWEGKVVVESLDPKWRSCVGRYISDSCFREGLWREYARGRKQMIDDITTANLSPCYQAVLEQLQVKANLVVPILENNHLWGLLIMHHCSEPRHWKSFEIDFLSELANQVGIALYQARLLEQETLQKKLLTEQNIELEEARNEAEKATKLKSAFLATMSHEIRTPMNAVLGMTSLLMNTKLTAEQQEFAETIQLSGENLLTLINEILDISKLEAKEMNLESIDFNLSNCVEEVIGLLAFSAQAKGLEIASLIYAEVPLQLKGDEGRIRQILTNLVSNAIKFTSEGYVSVTVALQSETADSAIIEFSVTDTGIGIPTSAQHRLFTPFTQVDTSTTRKFGGTGLGLAICKQFVELMGGTIAVDSCEAEGANFKFAIPLAKQSNVQERAISPQEVSPNSLKNKRTLIVENRQITYRVLHYQLSEWQMHVDRVEASDAVIPAMYEAIAEGQPYDIAILDRQMLGSNAEILGQKIKSDPNLKYVKLLLMTSLQDRDNRQQVQEAGFSNYLIAPIKQSKLYDRLLETMSSAKDISEIEPQKSAASASTVRRSPLKILLAEDNPINQKVAVNLLKISGYHADVAVNGMEVLKALAQTKYDLVLMDCQMPELDGFATTRKIRALDSPDCDIVIVAMTANARQEDRESCLECGMNDYLSKPIHKAVLAEKMQYWEQIILGDSLLPSLE</sequence>
<evidence type="ECO:0000256" key="13">
    <source>
        <dbReference type="ARBA" id="ARBA00023136"/>
    </source>
</evidence>
<keyword evidence="13 17" id="KW-0472">Membrane</keyword>
<dbReference type="Pfam" id="PF00512">
    <property type="entry name" value="HisKA"/>
    <property type="match status" value="1"/>
</dbReference>
<dbReference type="InterPro" id="IPR036097">
    <property type="entry name" value="HisK_dim/P_sf"/>
</dbReference>
<evidence type="ECO:0000259" key="21">
    <source>
        <dbReference type="PROSITE" id="PS50112"/>
    </source>
</evidence>
<dbReference type="CDD" id="cd16922">
    <property type="entry name" value="HATPase_EvgS-ArcB-TorS-like"/>
    <property type="match status" value="1"/>
</dbReference>
<dbReference type="InterPro" id="IPR004358">
    <property type="entry name" value="Sig_transdc_His_kin-like_C"/>
</dbReference>
<protein>
    <recommendedName>
        <fullName evidence="14">Circadian input-output histidine kinase CikA</fullName>
        <ecNumber evidence="4">2.7.13.3</ecNumber>
    </recommendedName>
</protein>
<dbReference type="InterPro" id="IPR007891">
    <property type="entry name" value="CHASE3"/>
</dbReference>
<dbReference type="PANTHER" id="PTHR45339">
    <property type="entry name" value="HYBRID SIGNAL TRANSDUCTION HISTIDINE KINASE J"/>
    <property type="match status" value="1"/>
</dbReference>
<feature type="domain" description="Response regulatory" evidence="20">
    <location>
        <begin position="1120"/>
        <end position="1237"/>
    </location>
</feature>
<keyword evidence="7 17" id="KW-0812">Transmembrane</keyword>
<feature type="transmembrane region" description="Helical" evidence="17">
    <location>
        <begin position="363"/>
        <end position="382"/>
    </location>
</feature>
<keyword evidence="5 15" id="KW-0597">Phosphoprotein</keyword>
<dbReference type="InterPro" id="IPR005467">
    <property type="entry name" value="His_kinase_dom"/>
</dbReference>
<dbReference type="Pfam" id="PF05227">
    <property type="entry name" value="CHASE3"/>
    <property type="match status" value="1"/>
</dbReference>
<dbReference type="SMART" id="SM00091">
    <property type="entry name" value="PAS"/>
    <property type="match status" value="1"/>
</dbReference>
<dbReference type="SMART" id="SM00387">
    <property type="entry name" value="HATPase_c"/>
    <property type="match status" value="1"/>
</dbReference>
<dbReference type="PROSITE" id="PS50112">
    <property type="entry name" value="PAS"/>
    <property type="match status" value="1"/>
</dbReference>
<name>A0AAW9PYM5_9CYAN</name>
<dbReference type="InterPro" id="IPR003594">
    <property type="entry name" value="HATPase_dom"/>
</dbReference>
<dbReference type="InterPro" id="IPR000014">
    <property type="entry name" value="PAS"/>
</dbReference>
<dbReference type="Proteomes" id="UP001333818">
    <property type="component" value="Unassembled WGS sequence"/>
</dbReference>
<dbReference type="EC" id="2.7.13.3" evidence="4"/>
<evidence type="ECO:0000256" key="6">
    <source>
        <dbReference type="ARBA" id="ARBA00022679"/>
    </source>
</evidence>
<evidence type="ECO:0000256" key="10">
    <source>
        <dbReference type="ARBA" id="ARBA00022840"/>
    </source>
</evidence>
<dbReference type="Pfam" id="PF02518">
    <property type="entry name" value="HATPase_c"/>
    <property type="match status" value="1"/>
</dbReference>
<evidence type="ECO:0000256" key="12">
    <source>
        <dbReference type="ARBA" id="ARBA00023012"/>
    </source>
</evidence>
<dbReference type="SMART" id="SM00448">
    <property type="entry name" value="REC"/>
    <property type="match status" value="2"/>
</dbReference>
<dbReference type="SUPFAM" id="SSF55781">
    <property type="entry name" value="GAF domain-like"/>
    <property type="match status" value="2"/>
</dbReference>
<evidence type="ECO:0000313" key="23">
    <source>
        <dbReference type="EMBL" id="MEE3717483.1"/>
    </source>
</evidence>
<dbReference type="GO" id="GO:0005524">
    <property type="term" value="F:ATP binding"/>
    <property type="evidence" value="ECO:0007669"/>
    <property type="project" value="UniProtKB-KW"/>
</dbReference>
<proteinExistence type="inferred from homology"/>
<dbReference type="InterPro" id="IPR000700">
    <property type="entry name" value="PAS-assoc_C"/>
</dbReference>
<comment type="caution">
    <text evidence="23">The sequence shown here is derived from an EMBL/GenBank/DDBJ whole genome shotgun (WGS) entry which is preliminary data.</text>
</comment>
<dbReference type="PRINTS" id="PR00344">
    <property type="entry name" value="BCTRLSENSOR"/>
</dbReference>
<keyword evidence="9" id="KW-0418">Kinase</keyword>
<evidence type="ECO:0000259" key="22">
    <source>
        <dbReference type="PROSITE" id="PS50113"/>
    </source>
</evidence>
<evidence type="ECO:0000256" key="1">
    <source>
        <dbReference type="ARBA" id="ARBA00000085"/>
    </source>
</evidence>
<dbReference type="RefSeq" id="WP_330483912.1">
    <property type="nucleotide sequence ID" value="NZ_JAZBJZ010000043.1"/>
</dbReference>
<evidence type="ECO:0000256" key="4">
    <source>
        <dbReference type="ARBA" id="ARBA00012438"/>
    </source>
</evidence>
<dbReference type="Pfam" id="PF00072">
    <property type="entry name" value="Response_reg"/>
    <property type="match status" value="1"/>
</dbReference>
<dbReference type="PROSITE" id="PS50113">
    <property type="entry name" value="PAC"/>
    <property type="match status" value="1"/>
</dbReference>
<dbReference type="Gene3D" id="3.30.450.20">
    <property type="entry name" value="PAS domain"/>
    <property type="match status" value="1"/>
</dbReference>
<keyword evidence="16" id="KW-0175">Coiled coil</keyword>
<dbReference type="PROSITE" id="PS50109">
    <property type="entry name" value="HIS_KIN"/>
    <property type="match status" value="1"/>
</dbReference>
<dbReference type="PROSITE" id="PS50110">
    <property type="entry name" value="RESPONSE_REGULATORY"/>
    <property type="match status" value="2"/>
</dbReference>
<evidence type="ECO:0000259" key="20">
    <source>
        <dbReference type="PROSITE" id="PS50110"/>
    </source>
</evidence>
<keyword evidence="10" id="KW-0067">ATP-binding</keyword>
<keyword evidence="12" id="KW-0902">Two-component regulatory system</keyword>
<dbReference type="CDD" id="cd17546">
    <property type="entry name" value="REC_hyHK_CKI1_RcsC-like"/>
    <property type="match status" value="1"/>
</dbReference>
<dbReference type="InterPro" id="IPR013656">
    <property type="entry name" value="PAS_4"/>
</dbReference>
<dbReference type="Gene3D" id="1.10.287.130">
    <property type="match status" value="1"/>
</dbReference>
<dbReference type="SUPFAM" id="SSF55785">
    <property type="entry name" value="PYP-like sensor domain (PAS domain)"/>
    <property type="match status" value="1"/>
</dbReference>
<comment type="similarity">
    <text evidence="3">In the N-terminal section; belongs to the phytochrome family.</text>
</comment>
<evidence type="ECO:0000256" key="16">
    <source>
        <dbReference type="SAM" id="Coils"/>
    </source>
</evidence>
<dbReference type="InterPro" id="IPR029016">
    <property type="entry name" value="GAF-like_dom_sf"/>
</dbReference>
<dbReference type="GO" id="GO:0016020">
    <property type="term" value="C:membrane"/>
    <property type="evidence" value="ECO:0007669"/>
    <property type="project" value="UniProtKB-SubCell"/>
</dbReference>